<evidence type="ECO:0000313" key="1">
    <source>
        <dbReference type="EMBL" id="KAL2292079.1"/>
    </source>
</evidence>
<evidence type="ECO:0000313" key="2">
    <source>
        <dbReference type="Proteomes" id="UP001600888"/>
    </source>
</evidence>
<name>A0ABR4FBK6_9PEZI</name>
<sequence>MGSPVVGIDQDAKSWWKIDAVQGLDRWIVLDTSETGYILQVNVLSRRGDPPPVLCLVLSMPCLPGLRATIGPFQSCDGNKHQAMHARSAMQTITQSLRYYS</sequence>
<reference evidence="1 2" key="1">
    <citation type="submission" date="2024-03" db="EMBL/GenBank/DDBJ databases">
        <title>A high-quality draft genome sequence of Diaporthe vaccinii, a causative agent of upright dieback and viscid rot disease in cranberry plants.</title>
        <authorList>
            <person name="Sarrasin M."/>
            <person name="Lang B.F."/>
            <person name="Burger G."/>
        </authorList>
    </citation>
    <scope>NUCLEOTIDE SEQUENCE [LARGE SCALE GENOMIC DNA]</scope>
    <source>
        <strain evidence="1 2">IS7</strain>
    </source>
</reference>
<organism evidence="1 2">
    <name type="scientific">Diaporthe vaccinii</name>
    <dbReference type="NCBI Taxonomy" id="105482"/>
    <lineage>
        <taxon>Eukaryota</taxon>
        <taxon>Fungi</taxon>
        <taxon>Dikarya</taxon>
        <taxon>Ascomycota</taxon>
        <taxon>Pezizomycotina</taxon>
        <taxon>Sordariomycetes</taxon>
        <taxon>Sordariomycetidae</taxon>
        <taxon>Diaporthales</taxon>
        <taxon>Diaporthaceae</taxon>
        <taxon>Diaporthe</taxon>
        <taxon>Diaporthe eres species complex</taxon>
    </lineage>
</organism>
<gene>
    <name evidence="1" type="ORF">FJTKL_10741</name>
</gene>
<accession>A0ABR4FBK6</accession>
<comment type="caution">
    <text evidence="1">The sequence shown here is derived from an EMBL/GenBank/DDBJ whole genome shotgun (WGS) entry which is preliminary data.</text>
</comment>
<dbReference type="Proteomes" id="UP001600888">
    <property type="component" value="Unassembled WGS sequence"/>
</dbReference>
<proteinExistence type="predicted"/>
<keyword evidence="2" id="KW-1185">Reference proteome</keyword>
<evidence type="ECO:0008006" key="3">
    <source>
        <dbReference type="Google" id="ProtNLM"/>
    </source>
</evidence>
<dbReference type="EMBL" id="JBAWTH010000004">
    <property type="protein sequence ID" value="KAL2292079.1"/>
    <property type="molecule type" value="Genomic_DNA"/>
</dbReference>
<protein>
    <recommendedName>
        <fullName evidence="3">F5/8 type C domain-containing protein</fullName>
    </recommendedName>
</protein>